<comment type="subcellular location">
    <subcellularLocation>
        <location evidence="1 7">Cell outer membrane</location>
        <topology evidence="1 7">Multi-pass membrane protein</topology>
    </subcellularLocation>
</comment>
<dbReference type="Proteomes" id="UP000264217">
    <property type="component" value="Unassembled WGS sequence"/>
</dbReference>
<dbReference type="InterPro" id="IPR023997">
    <property type="entry name" value="TonB-dep_OMP_SusC/RagA_CS"/>
</dbReference>
<dbReference type="SUPFAM" id="SSF56935">
    <property type="entry name" value="Porins"/>
    <property type="match status" value="1"/>
</dbReference>
<evidence type="ECO:0000256" key="4">
    <source>
        <dbReference type="ARBA" id="ARBA00022692"/>
    </source>
</evidence>
<dbReference type="NCBIfam" id="TIGR04057">
    <property type="entry name" value="SusC_RagA_signa"/>
    <property type="match status" value="1"/>
</dbReference>
<evidence type="ECO:0000259" key="9">
    <source>
        <dbReference type="Pfam" id="PF07715"/>
    </source>
</evidence>
<keyword evidence="11" id="KW-1185">Reference proteome</keyword>
<dbReference type="InterPro" id="IPR012910">
    <property type="entry name" value="Plug_dom"/>
</dbReference>
<dbReference type="Pfam" id="PF13715">
    <property type="entry name" value="CarbopepD_reg_2"/>
    <property type="match status" value="1"/>
</dbReference>
<dbReference type="Pfam" id="PF07715">
    <property type="entry name" value="Plug"/>
    <property type="match status" value="1"/>
</dbReference>
<evidence type="ECO:0000256" key="8">
    <source>
        <dbReference type="SAM" id="SignalP"/>
    </source>
</evidence>
<accession>A0A372NWL3</accession>
<evidence type="ECO:0000256" key="2">
    <source>
        <dbReference type="ARBA" id="ARBA00022448"/>
    </source>
</evidence>
<dbReference type="Gene3D" id="2.170.130.10">
    <property type="entry name" value="TonB-dependent receptor, plug domain"/>
    <property type="match status" value="1"/>
</dbReference>
<dbReference type="GO" id="GO:0009279">
    <property type="term" value="C:cell outer membrane"/>
    <property type="evidence" value="ECO:0007669"/>
    <property type="project" value="UniProtKB-SubCell"/>
</dbReference>
<reference evidence="10 11" key="1">
    <citation type="submission" date="2018-08" db="EMBL/GenBank/DDBJ databases">
        <title>Mucilaginibacter sp. MYSH2.</title>
        <authorList>
            <person name="Seo T."/>
        </authorList>
    </citation>
    <scope>NUCLEOTIDE SEQUENCE [LARGE SCALE GENOMIC DNA]</scope>
    <source>
        <strain evidence="10 11">MYSH2</strain>
    </source>
</reference>
<protein>
    <submittedName>
        <fullName evidence="10">TonB-dependent receptor</fullName>
    </submittedName>
</protein>
<proteinExistence type="inferred from homology"/>
<dbReference type="NCBIfam" id="TIGR04056">
    <property type="entry name" value="OMP_RagA_SusC"/>
    <property type="match status" value="1"/>
</dbReference>
<dbReference type="Gene3D" id="2.40.170.20">
    <property type="entry name" value="TonB-dependent receptor, beta-barrel domain"/>
    <property type="match status" value="1"/>
</dbReference>
<keyword evidence="6 7" id="KW-0998">Cell outer membrane</keyword>
<comment type="similarity">
    <text evidence="7">Belongs to the TonB-dependent receptor family.</text>
</comment>
<dbReference type="InterPro" id="IPR036942">
    <property type="entry name" value="Beta-barrel_TonB_sf"/>
</dbReference>
<keyword evidence="5 7" id="KW-0472">Membrane</keyword>
<dbReference type="InterPro" id="IPR039426">
    <property type="entry name" value="TonB-dep_rcpt-like"/>
</dbReference>
<comment type="caution">
    <text evidence="10">The sequence shown here is derived from an EMBL/GenBank/DDBJ whole genome shotgun (WGS) entry which is preliminary data.</text>
</comment>
<dbReference type="SUPFAM" id="SSF49464">
    <property type="entry name" value="Carboxypeptidase regulatory domain-like"/>
    <property type="match status" value="1"/>
</dbReference>
<feature type="chain" id="PRO_5016827802" evidence="8">
    <location>
        <begin position="31"/>
        <end position="1087"/>
    </location>
</feature>
<keyword evidence="10" id="KW-0675">Receptor</keyword>
<evidence type="ECO:0000256" key="7">
    <source>
        <dbReference type="PROSITE-ProRule" id="PRU01360"/>
    </source>
</evidence>
<dbReference type="Gene3D" id="2.60.40.1120">
    <property type="entry name" value="Carboxypeptidase-like, regulatory domain"/>
    <property type="match status" value="1"/>
</dbReference>
<dbReference type="RefSeq" id="WP_117390052.1">
    <property type="nucleotide sequence ID" value="NZ_QWDC01000001.1"/>
</dbReference>
<dbReference type="InterPro" id="IPR037066">
    <property type="entry name" value="Plug_dom_sf"/>
</dbReference>
<evidence type="ECO:0000256" key="6">
    <source>
        <dbReference type="ARBA" id="ARBA00023237"/>
    </source>
</evidence>
<dbReference type="AlphaFoldDB" id="A0A372NWL3"/>
<name>A0A372NWL3_9SPHI</name>
<organism evidence="10 11">
    <name type="scientific">Mucilaginibacter conchicola</name>
    <dbReference type="NCBI Taxonomy" id="2303333"/>
    <lineage>
        <taxon>Bacteria</taxon>
        <taxon>Pseudomonadati</taxon>
        <taxon>Bacteroidota</taxon>
        <taxon>Sphingobacteriia</taxon>
        <taxon>Sphingobacteriales</taxon>
        <taxon>Sphingobacteriaceae</taxon>
        <taxon>Mucilaginibacter</taxon>
    </lineage>
</organism>
<evidence type="ECO:0000313" key="10">
    <source>
        <dbReference type="EMBL" id="RFZ94490.1"/>
    </source>
</evidence>
<dbReference type="PROSITE" id="PS52016">
    <property type="entry name" value="TONB_DEPENDENT_REC_3"/>
    <property type="match status" value="1"/>
</dbReference>
<feature type="signal peptide" evidence="8">
    <location>
        <begin position="1"/>
        <end position="30"/>
    </location>
</feature>
<keyword evidence="8" id="KW-0732">Signal</keyword>
<evidence type="ECO:0000313" key="11">
    <source>
        <dbReference type="Proteomes" id="UP000264217"/>
    </source>
</evidence>
<keyword evidence="3 7" id="KW-1134">Transmembrane beta strand</keyword>
<keyword evidence="2 7" id="KW-0813">Transport</keyword>
<evidence type="ECO:0000256" key="3">
    <source>
        <dbReference type="ARBA" id="ARBA00022452"/>
    </source>
</evidence>
<dbReference type="EMBL" id="QWDC01000001">
    <property type="protein sequence ID" value="RFZ94490.1"/>
    <property type="molecule type" value="Genomic_DNA"/>
</dbReference>
<evidence type="ECO:0000256" key="5">
    <source>
        <dbReference type="ARBA" id="ARBA00023136"/>
    </source>
</evidence>
<gene>
    <name evidence="10" type="ORF">D0C36_02775</name>
</gene>
<sequence length="1087" mass="118305">MSKNLLHFSFGRRMLMLCFALLFSAAAAMAQGPISGKVTDNLTKEPVPGVTVSLKGNSRVGVITDAGGNFKINASTNDVLIVSSVGYTRREVAVTGNNMAITLESESKALSDVVVIGFGTRKKKDVTSSISTVSSDQIEKSTALSPEMALQGQATGVNVTSAGADPTARPTVRIRGVSTFNAAEPLYVIDGIPFLEGGAGKQVDETNAPTLRGTVNIYNIINPADIESISVLKDASAAAIYGVRAANGVILITTKRGKKGQMRIDFDGQYGKLSVPKTYKVLNTQQYTKYYTDFYNAYPELKNNAPVPIGQSQDFGSFFDPASPNYIGNLPTYDWQDAIQNKDASLVNYNVRASGGTEATTYNLSAGYSRNDGAFKGINANRYSIASNVDSKFGKYVSAGLNLRLVQGKSNLGQFGGFTNDLQTYRAAPFQPIYGNGANGYAPLYSLTHPLTPGQFTEGVDYNKIYGVKSTNMNNYLGALSLNSSTSNNQSVVGNAYIQIEPVKNLKIKGIYSGTQFRVEQKTYTDFGTWQFSETPKNPYDGYASPPLGSTPNALGMINSVTTSIQKSVNINYNHSFGDHNIDLTADASQQTLKWVSYGQNGSIYTTDPSLRYYGVSPDSKSYYSNNADNAVIGLLGRASYNYKSKYYLDAVYRNDRSSRFAPGNRTSNNYGFSASWRISAEDFMKSLTWINDLKLRGGYGGLGNDQTTAGWKYLSAAGTPVPSYNLGDVQTNNPGITFPNFANVGLTWENKYTTNVGFDAVMFNNKFNVTVEYYRAVTKGIIQSYLPPPSSTIKNNVDVNIGDVLNRGFEFNVGYNDRFGDIGINLSGNLTTVHNEVLKLYQHQALRGNGYSLEEGQPIGFLYGYKVGGIFQSQAEVDAYKAKINDQNAKATAPGDMYFQDIHGSPKAGSTAYNNTPDGIVNSNDQTNIGNTIPKYVYGFTIGADYKGFDISAFFQGKGGFKKYNYARAAGETAGAFRNQFVSVLNAWTPTNTNTDMPRAVYQDPNGNSRFSDRFVEDGGYLRFQNLTVGYTFPKALLGRTNVLQNLRISLTGINLFTVTDYTGIDPENDFSPSTRQFLLGLKASF</sequence>
<dbReference type="InterPro" id="IPR008969">
    <property type="entry name" value="CarboxyPept-like_regulatory"/>
</dbReference>
<keyword evidence="4 7" id="KW-0812">Transmembrane</keyword>
<dbReference type="OrthoDB" id="778480at2"/>
<evidence type="ECO:0000256" key="1">
    <source>
        <dbReference type="ARBA" id="ARBA00004571"/>
    </source>
</evidence>
<feature type="domain" description="TonB-dependent receptor plug" evidence="9">
    <location>
        <begin position="122"/>
        <end position="249"/>
    </location>
</feature>
<dbReference type="InterPro" id="IPR023996">
    <property type="entry name" value="TonB-dep_OMP_SusC/RagA"/>
</dbReference>